<organism evidence="1 2">
    <name type="scientific">Rhizoctonia solani</name>
    <dbReference type="NCBI Taxonomy" id="456999"/>
    <lineage>
        <taxon>Eukaryota</taxon>
        <taxon>Fungi</taxon>
        <taxon>Dikarya</taxon>
        <taxon>Basidiomycota</taxon>
        <taxon>Agaricomycotina</taxon>
        <taxon>Agaricomycetes</taxon>
        <taxon>Cantharellales</taxon>
        <taxon>Ceratobasidiaceae</taxon>
        <taxon>Rhizoctonia</taxon>
    </lineage>
</organism>
<evidence type="ECO:0000313" key="2">
    <source>
        <dbReference type="Proteomes" id="UP000663846"/>
    </source>
</evidence>
<evidence type="ECO:0000313" key="1">
    <source>
        <dbReference type="EMBL" id="CAE6384272.1"/>
    </source>
</evidence>
<reference evidence="1" key="1">
    <citation type="submission" date="2021-01" db="EMBL/GenBank/DDBJ databases">
        <authorList>
            <person name="Kaushik A."/>
        </authorList>
    </citation>
    <scope>NUCLEOTIDE SEQUENCE</scope>
    <source>
        <strain evidence="1">AG1-1C</strain>
    </source>
</reference>
<comment type="caution">
    <text evidence="1">The sequence shown here is derived from an EMBL/GenBank/DDBJ whole genome shotgun (WGS) entry which is preliminary data.</text>
</comment>
<gene>
    <name evidence="1" type="ORF">RDB_LOCUS37181</name>
</gene>
<name>A0A8H2WHB8_9AGAM</name>
<dbReference type="Proteomes" id="UP000663846">
    <property type="component" value="Unassembled WGS sequence"/>
</dbReference>
<dbReference type="EMBL" id="CAJMWS010000234">
    <property type="protein sequence ID" value="CAE6384272.1"/>
    <property type="molecule type" value="Genomic_DNA"/>
</dbReference>
<accession>A0A8H2WHB8</accession>
<proteinExistence type="predicted"/>
<dbReference type="AlphaFoldDB" id="A0A8H2WHB8"/>
<protein>
    <submittedName>
        <fullName evidence="1">Uncharacterized protein</fullName>
    </submittedName>
</protein>
<sequence>MEVASRASRLAELLMGPKSDHSVNAFHPLQVPELMVGRGLLMWLMSESGRVVRIGKEDHNDGEQVYELEVRLSLTLTVALFPARHAISPQNGSNSHPCQ</sequence>